<reference evidence="1" key="1">
    <citation type="submission" date="2021-05" db="EMBL/GenBank/DDBJ databases">
        <authorList>
            <person name="Pan Q."/>
            <person name="Jouanno E."/>
            <person name="Zahm M."/>
            <person name="Klopp C."/>
            <person name="Cabau C."/>
            <person name="Louis A."/>
            <person name="Berthelot C."/>
            <person name="Parey E."/>
            <person name="Roest Crollius H."/>
            <person name="Montfort J."/>
            <person name="Robinson-Rechavi M."/>
            <person name="Bouchez O."/>
            <person name="Lampietro C."/>
            <person name="Lopez Roques C."/>
            <person name="Donnadieu C."/>
            <person name="Postlethwait J."/>
            <person name="Bobe J."/>
            <person name="Dillon D."/>
            <person name="Chandos A."/>
            <person name="von Hippel F."/>
            <person name="Guiguen Y."/>
        </authorList>
    </citation>
    <scope>NUCLEOTIDE SEQUENCE</scope>
    <source>
        <strain evidence="1">YG-Jan2019</strain>
    </source>
</reference>
<dbReference type="EMBL" id="CM055751">
    <property type="protein sequence ID" value="KAJ7993054.1"/>
    <property type="molecule type" value="Genomic_DNA"/>
</dbReference>
<organism evidence="1 2">
    <name type="scientific">Dallia pectoralis</name>
    <name type="common">Alaska blackfish</name>
    <dbReference type="NCBI Taxonomy" id="75939"/>
    <lineage>
        <taxon>Eukaryota</taxon>
        <taxon>Metazoa</taxon>
        <taxon>Chordata</taxon>
        <taxon>Craniata</taxon>
        <taxon>Vertebrata</taxon>
        <taxon>Euteleostomi</taxon>
        <taxon>Actinopterygii</taxon>
        <taxon>Neopterygii</taxon>
        <taxon>Teleostei</taxon>
        <taxon>Protacanthopterygii</taxon>
        <taxon>Esociformes</taxon>
        <taxon>Umbridae</taxon>
        <taxon>Dallia</taxon>
    </lineage>
</organism>
<dbReference type="Proteomes" id="UP001157502">
    <property type="component" value="Chromosome 24"/>
</dbReference>
<comment type="caution">
    <text evidence="1">The sequence shown here is derived from an EMBL/GenBank/DDBJ whole genome shotgun (WGS) entry which is preliminary data.</text>
</comment>
<name>A0ACC2FNT2_DALPE</name>
<protein>
    <submittedName>
        <fullName evidence="1">Uncharacterized protein</fullName>
    </submittedName>
</protein>
<proteinExistence type="predicted"/>
<accession>A0ACC2FNT2</accession>
<evidence type="ECO:0000313" key="2">
    <source>
        <dbReference type="Proteomes" id="UP001157502"/>
    </source>
</evidence>
<sequence length="138" mass="15249">MPADGQQIAFQTEPRVWTRPAGERRERSRLDDSPGLWMKKPLIVAGRRRPCFSVSTGQGTAVPFTPHPGQAPYVLARPGRTAPVPTHRPIQRHNGTIGAQPSHDPDPETPTEPPRLVWTSTRHSKPLLVPFDMSSAPN</sequence>
<keyword evidence="2" id="KW-1185">Reference proteome</keyword>
<evidence type="ECO:0000313" key="1">
    <source>
        <dbReference type="EMBL" id="KAJ7993054.1"/>
    </source>
</evidence>
<gene>
    <name evidence="1" type="ORF">DPEC_G00268460</name>
</gene>